<keyword evidence="5" id="KW-0436">Ligase</keyword>
<proteinExistence type="evidence at protein level"/>
<keyword evidence="14" id="KW-1267">Proteomics identification</keyword>
<keyword evidence="9" id="KW-0665">Pyrimidine biosynthesis</keyword>
<dbReference type="GO" id="GO:0005524">
    <property type="term" value="F:ATP binding"/>
    <property type="evidence" value="ECO:0007669"/>
    <property type="project" value="UniProtKB-KW"/>
</dbReference>
<protein>
    <recommendedName>
        <fullName evidence="3">carbamoyl-phosphate synthase (glutamine-hydrolyzing)</fullName>
        <ecNumber evidence="3">6.3.5.5</ecNumber>
    </recommendedName>
</protein>
<dbReference type="EC" id="6.3.5.5" evidence="3"/>
<comment type="catalytic activity">
    <reaction evidence="10">
        <text>L-glutamine + H2O = L-glutamate + NH4(+)</text>
        <dbReference type="Rhea" id="RHEA:15889"/>
        <dbReference type="ChEBI" id="CHEBI:15377"/>
        <dbReference type="ChEBI" id="CHEBI:28938"/>
        <dbReference type="ChEBI" id="CHEBI:29985"/>
        <dbReference type="ChEBI" id="CHEBI:58359"/>
    </reaction>
</comment>
<dbReference type="InterPro" id="IPR035686">
    <property type="entry name" value="CPSase_GATase1"/>
</dbReference>
<dbReference type="Gramene" id="Zm00001eb188530_T002">
    <property type="protein sequence ID" value="Zm00001eb188530_P002"/>
    <property type="gene ID" value="Zm00001eb188530"/>
</dbReference>
<evidence type="ECO:0000313" key="13">
    <source>
        <dbReference type="Proteomes" id="UP000007305"/>
    </source>
</evidence>
<evidence type="ECO:0000256" key="7">
    <source>
        <dbReference type="ARBA" id="ARBA00022840"/>
    </source>
</evidence>
<evidence type="ECO:0000256" key="6">
    <source>
        <dbReference type="ARBA" id="ARBA00022741"/>
    </source>
</evidence>
<dbReference type="SUPFAM" id="SSF52021">
    <property type="entry name" value="Carbamoyl phosphate synthetase, small subunit N-terminal domain"/>
    <property type="match status" value="1"/>
</dbReference>
<accession>A0A804NV40</accession>
<evidence type="ECO:0000313" key="12">
    <source>
        <dbReference type="EnsemblPlants" id="Zm00001eb188530_P002"/>
    </source>
</evidence>
<evidence type="ECO:0000256" key="1">
    <source>
        <dbReference type="ARBA" id="ARBA00004812"/>
    </source>
</evidence>
<dbReference type="InterPro" id="IPR029062">
    <property type="entry name" value="Class_I_gatase-like"/>
</dbReference>
<reference evidence="12" key="3">
    <citation type="submission" date="2021-05" db="UniProtKB">
        <authorList>
            <consortium name="EnsemblPlants"/>
        </authorList>
    </citation>
    <scope>IDENTIFICATION</scope>
    <source>
        <strain evidence="12">cv. B73</strain>
    </source>
</reference>
<sequence length="432" mass="47271">MAIISPCEPLHPNPHLKTSPLAKKLVRPCLSLHSTMAAPPATAPATARCLSVAKSCWAAERSSSSFVLSAPATGLRQSGSRVLSIRAKVATGLQRACIADDGAERPWKLSDARLVLEDGSVWTAKSFGASGTQVGEVVFNTSLTGYQEILTDPSYAGQFVLMTNPHIGNTGVNPDDEESNQCFLGGLIIRNLSICTSNWRCKETLEKYLIKRNIMGIYDVDTRAITRRLREDGSLIGVLSTDQSLTDNELLEMAQKWKIVGVDLISGVTCDAPYEWSDKTDSEWEFKRDPSSETFHVVAYDFGIKHNILRRLTSYGCKITVVPANWPASEALGGKTFKMKFGHHGGNHPVCDLRSGRVDISAQNHNYAVDPESLPEGAKVTHVNLNDNSCAGLQYSKMKLMSLQYHPESSPGPHDSDTAFGEFIELMKSNRL</sequence>
<dbReference type="PANTHER" id="PTHR11405">
    <property type="entry name" value="CARBAMOYLTRANSFERASE FAMILY MEMBER"/>
    <property type="match status" value="1"/>
</dbReference>
<dbReference type="AlphaFoldDB" id="A0A804NV40"/>
<keyword evidence="4" id="KW-0055">Arginine biosynthesis</keyword>
<keyword evidence="4" id="KW-0028">Amino-acid biosynthesis</keyword>
<evidence type="ECO:0000256" key="3">
    <source>
        <dbReference type="ARBA" id="ARBA00012738"/>
    </source>
</evidence>
<evidence type="ECO:0007829" key="14">
    <source>
        <dbReference type="PeptideAtlas" id="A0A804NV40"/>
    </source>
</evidence>
<comment type="pathway">
    <text evidence="2">Amino-acid biosynthesis; L-arginine biosynthesis; carbamoyl phosphate from bicarbonate: step 1/1.</text>
</comment>
<dbReference type="Gene3D" id="3.40.50.880">
    <property type="match status" value="2"/>
</dbReference>
<keyword evidence="7" id="KW-0067">ATP-binding</keyword>
<evidence type="ECO:0000256" key="8">
    <source>
        <dbReference type="ARBA" id="ARBA00022962"/>
    </source>
</evidence>
<dbReference type="PROSITE" id="PS51273">
    <property type="entry name" value="GATASE_TYPE_1"/>
    <property type="match status" value="1"/>
</dbReference>
<dbReference type="Pfam" id="PF00117">
    <property type="entry name" value="GATase"/>
    <property type="match status" value="1"/>
</dbReference>
<evidence type="ECO:0000256" key="10">
    <source>
        <dbReference type="ARBA" id="ARBA00049285"/>
    </source>
</evidence>
<evidence type="ECO:0000256" key="4">
    <source>
        <dbReference type="ARBA" id="ARBA00022571"/>
    </source>
</evidence>
<dbReference type="Gene3D" id="3.50.30.20">
    <property type="entry name" value="Carbamoyl-phosphate synthase small subunit, N-terminal domain"/>
    <property type="match status" value="1"/>
</dbReference>
<reference evidence="12" key="2">
    <citation type="submission" date="2019-07" db="EMBL/GenBank/DDBJ databases">
        <authorList>
            <person name="Seetharam A."/>
            <person name="Woodhouse M."/>
            <person name="Cannon E."/>
        </authorList>
    </citation>
    <scope>NUCLEOTIDE SEQUENCE [LARGE SCALE GENOMIC DNA]</scope>
    <source>
        <strain evidence="12">cv. B73</strain>
    </source>
</reference>
<evidence type="ECO:0000256" key="9">
    <source>
        <dbReference type="ARBA" id="ARBA00022975"/>
    </source>
</evidence>
<dbReference type="SMART" id="SM01097">
    <property type="entry name" value="CPSase_sm_chain"/>
    <property type="match status" value="1"/>
</dbReference>
<evidence type="ECO:0000259" key="11">
    <source>
        <dbReference type="SMART" id="SM01097"/>
    </source>
</evidence>
<dbReference type="InterPro" id="IPR002474">
    <property type="entry name" value="CarbamoylP_synth_ssu_N"/>
</dbReference>
<feature type="domain" description="Carbamoyl-phosphate synthase small subunit N-terminal" evidence="11">
    <location>
        <begin position="110"/>
        <end position="240"/>
    </location>
</feature>
<dbReference type="GO" id="GO:0004088">
    <property type="term" value="F:carbamoyl-phosphate synthase (glutamine-hydrolyzing) activity"/>
    <property type="evidence" value="ECO:0007669"/>
    <property type="project" value="UniProtKB-EC"/>
</dbReference>
<keyword evidence="8" id="KW-0315">Glutamine amidotransferase</keyword>
<dbReference type="GO" id="GO:0006221">
    <property type="term" value="P:pyrimidine nucleotide biosynthetic process"/>
    <property type="evidence" value="ECO:0007669"/>
    <property type="project" value="UniProtKB-KW"/>
</dbReference>
<dbReference type="PANTHER" id="PTHR11405:SF4">
    <property type="entry name" value="CARBAMOYL-PHOSPHATE SYNTHASE ARGININE-SPECIFIC SMALL CHAIN"/>
    <property type="match status" value="1"/>
</dbReference>
<evidence type="ECO:0000256" key="2">
    <source>
        <dbReference type="ARBA" id="ARBA00005077"/>
    </source>
</evidence>
<reference evidence="13" key="1">
    <citation type="journal article" date="2009" name="Science">
        <title>The B73 maize genome: complexity, diversity, and dynamics.</title>
        <authorList>
            <person name="Schnable P.S."/>
            <person name="Ware D."/>
            <person name="Fulton R.S."/>
            <person name="Stein J.C."/>
            <person name="Wei F."/>
            <person name="Pasternak S."/>
            <person name="Liang C."/>
            <person name="Zhang J."/>
            <person name="Fulton L."/>
            <person name="Graves T.A."/>
            <person name="Minx P."/>
            <person name="Reily A.D."/>
            <person name="Courtney L."/>
            <person name="Kruchowski S.S."/>
            <person name="Tomlinson C."/>
            <person name="Strong C."/>
            <person name="Delehaunty K."/>
            <person name="Fronick C."/>
            <person name="Courtney B."/>
            <person name="Rock S.M."/>
            <person name="Belter E."/>
            <person name="Du F."/>
            <person name="Kim K."/>
            <person name="Abbott R.M."/>
            <person name="Cotton M."/>
            <person name="Levy A."/>
            <person name="Marchetto P."/>
            <person name="Ochoa K."/>
            <person name="Jackson S.M."/>
            <person name="Gillam B."/>
            <person name="Chen W."/>
            <person name="Yan L."/>
            <person name="Higginbotham J."/>
            <person name="Cardenas M."/>
            <person name="Waligorski J."/>
            <person name="Applebaum E."/>
            <person name="Phelps L."/>
            <person name="Falcone J."/>
            <person name="Kanchi K."/>
            <person name="Thane T."/>
            <person name="Scimone A."/>
            <person name="Thane N."/>
            <person name="Henke J."/>
            <person name="Wang T."/>
            <person name="Ruppert J."/>
            <person name="Shah N."/>
            <person name="Rotter K."/>
            <person name="Hodges J."/>
            <person name="Ingenthron E."/>
            <person name="Cordes M."/>
            <person name="Kohlberg S."/>
            <person name="Sgro J."/>
            <person name="Delgado B."/>
            <person name="Mead K."/>
            <person name="Chinwalla A."/>
            <person name="Leonard S."/>
            <person name="Crouse K."/>
            <person name="Collura K."/>
            <person name="Kudrna D."/>
            <person name="Currie J."/>
            <person name="He R."/>
            <person name="Angelova A."/>
            <person name="Rajasekar S."/>
            <person name="Mueller T."/>
            <person name="Lomeli R."/>
            <person name="Scara G."/>
            <person name="Ko A."/>
            <person name="Delaney K."/>
            <person name="Wissotski M."/>
            <person name="Lopez G."/>
            <person name="Campos D."/>
            <person name="Braidotti M."/>
            <person name="Ashley E."/>
            <person name="Golser W."/>
            <person name="Kim H."/>
            <person name="Lee S."/>
            <person name="Lin J."/>
            <person name="Dujmic Z."/>
            <person name="Kim W."/>
            <person name="Talag J."/>
            <person name="Zuccolo A."/>
            <person name="Fan C."/>
            <person name="Sebastian A."/>
            <person name="Kramer M."/>
            <person name="Spiegel L."/>
            <person name="Nascimento L."/>
            <person name="Zutavern T."/>
            <person name="Miller B."/>
            <person name="Ambroise C."/>
            <person name="Muller S."/>
            <person name="Spooner W."/>
            <person name="Narechania A."/>
            <person name="Ren L."/>
            <person name="Wei S."/>
            <person name="Kumari S."/>
            <person name="Faga B."/>
            <person name="Levy M.J."/>
            <person name="McMahan L."/>
            <person name="Van Buren P."/>
            <person name="Vaughn M.W."/>
            <person name="Ying K."/>
            <person name="Yeh C.-T."/>
            <person name="Emrich S.J."/>
            <person name="Jia Y."/>
            <person name="Kalyanaraman A."/>
            <person name="Hsia A.-P."/>
            <person name="Barbazuk W.B."/>
            <person name="Baucom R.S."/>
            <person name="Brutnell T.P."/>
            <person name="Carpita N.C."/>
            <person name="Chaparro C."/>
            <person name="Chia J.-M."/>
            <person name="Deragon J.-M."/>
            <person name="Estill J.C."/>
            <person name="Fu Y."/>
            <person name="Jeddeloh J.A."/>
            <person name="Han Y."/>
            <person name="Lee H."/>
            <person name="Li P."/>
            <person name="Lisch D.R."/>
            <person name="Liu S."/>
            <person name="Liu Z."/>
            <person name="Nagel D.H."/>
            <person name="McCann M.C."/>
            <person name="SanMiguel P."/>
            <person name="Myers A.M."/>
            <person name="Nettleton D."/>
            <person name="Nguyen J."/>
            <person name="Penning B.W."/>
            <person name="Ponnala L."/>
            <person name="Schneider K.L."/>
            <person name="Schwartz D.C."/>
            <person name="Sharma A."/>
            <person name="Soderlund C."/>
            <person name="Springer N.M."/>
            <person name="Sun Q."/>
            <person name="Wang H."/>
            <person name="Waterman M."/>
            <person name="Westerman R."/>
            <person name="Wolfgruber T.K."/>
            <person name="Yang L."/>
            <person name="Yu Y."/>
            <person name="Zhang L."/>
            <person name="Zhou S."/>
            <person name="Zhu Q."/>
            <person name="Bennetzen J.L."/>
            <person name="Dawe R.K."/>
            <person name="Jiang J."/>
            <person name="Jiang N."/>
            <person name="Presting G.G."/>
            <person name="Wessler S.R."/>
            <person name="Aluru S."/>
            <person name="Martienssen R.A."/>
            <person name="Clifton S.W."/>
            <person name="McCombie W.R."/>
            <person name="Wing R.A."/>
            <person name="Wilson R.K."/>
        </authorList>
    </citation>
    <scope>NUCLEOTIDE SEQUENCE [LARGE SCALE GENOMIC DNA]</scope>
    <source>
        <strain evidence="13">cv. B73</strain>
    </source>
</reference>
<dbReference type="CDD" id="cd01744">
    <property type="entry name" value="GATase1_CPSase"/>
    <property type="match status" value="1"/>
</dbReference>
<dbReference type="SUPFAM" id="SSF52317">
    <property type="entry name" value="Class I glutamine amidotransferase-like"/>
    <property type="match status" value="1"/>
</dbReference>
<comment type="pathway">
    <text evidence="1">Pyrimidine metabolism; UMP biosynthesis via de novo pathway; (S)-dihydroorotate from bicarbonate: step 1/3.</text>
</comment>
<dbReference type="Proteomes" id="UP000007305">
    <property type="component" value="Chromosome 4"/>
</dbReference>
<dbReference type="FunFam" id="3.50.30.20:FF:000001">
    <property type="entry name" value="Carbamoyl-phosphate synthase small chain"/>
    <property type="match status" value="1"/>
</dbReference>
<dbReference type="InterPro" id="IPR017926">
    <property type="entry name" value="GATASE"/>
</dbReference>
<name>A0A804NV40_MAIZE</name>
<keyword evidence="6" id="KW-0547">Nucleotide-binding</keyword>
<keyword evidence="13" id="KW-1185">Reference proteome</keyword>
<dbReference type="InterPro" id="IPR036480">
    <property type="entry name" value="CarbP_synth_ssu_N_sf"/>
</dbReference>
<evidence type="ECO:0000256" key="5">
    <source>
        <dbReference type="ARBA" id="ARBA00022598"/>
    </source>
</evidence>
<dbReference type="EnsemblPlants" id="Zm00001eb188530_T002">
    <property type="protein sequence ID" value="Zm00001eb188530_P002"/>
    <property type="gene ID" value="Zm00001eb188530"/>
</dbReference>
<organism evidence="12 13">
    <name type="scientific">Zea mays</name>
    <name type="common">Maize</name>
    <dbReference type="NCBI Taxonomy" id="4577"/>
    <lineage>
        <taxon>Eukaryota</taxon>
        <taxon>Viridiplantae</taxon>
        <taxon>Streptophyta</taxon>
        <taxon>Embryophyta</taxon>
        <taxon>Tracheophyta</taxon>
        <taxon>Spermatophyta</taxon>
        <taxon>Magnoliopsida</taxon>
        <taxon>Liliopsida</taxon>
        <taxon>Poales</taxon>
        <taxon>Poaceae</taxon>
        <taxon>PACMAD clade</taxon>
        <taxon>Panicoideae</taxon>
        <taxon>Andropogonodae</taxon>
        <taxon>Andropogoneae</taxon>
        <taxon>Tripsacinae</taxon>
        <taxon>Zea</taxon>
    </lineage>
</organism>
<dbReference type="Pfam" id="PF00988">
    <property type="entry name" value="CPSase_sm_chain"/>
    <property type="match status" value="1"/>
</dbReference>